<dbReference type="InterPro" id="IPR008914">
    <property type="entry name" value="PEBP"/>
</dbReference>
<dbReference type="InterPro" id="IPR036610">
    <property type="entry name" value="PEBP-like_sf"/>
</dbReference>
<dbReference type="PANTHER" id="PTHR30289:SF1">
    <property type="entry name" value="PEBP (PHOSPHATIDYLETHANOLAMINE-BINDING PROTEIN) FAMILY PROTEIN"/>
    <property type="match status" value="1"/>
</dbReference>
<accession>A0A6J7FKQ4</accession>
<dbReference type="EMBL" id="CAFBMJ010000013">
    <property type="protein sequence ID" value="CAB4894538.1"/>
    <property type="molecule type" value="Genomic_DNA"/>
</dbReference>
<name>A0A6J7FKQ4_9ZZZZ</name>
<dbReference type="PROSITE" id="PS51257">
    <property type="entry name" value="PROKAR_LIPOPROTEIN"/>
    <property type="match status" value="1"/>
</dbReference>
<dbReference type="Gene3D" id="3.90.280.10">
    <property type="entry name" value="PEBP-like"/>
    <property type="match status" value="1"/>
</dbReference>
<organism evidence="1">
    <name type="scientific">freshwater metagenome</name>
    <dbReference type="NCBI Taxonomy" id="449393"/>
    <lineage>
        <taxon>unclassified sequences</taxon>
        <taxon>metagenomes</taxon>
        <taxon>ecological metagenomes</taxon>
    </lineage>
</organism>
<dbReference type="SUPFAM" id="SSF49777">
    <property type="entry name" value="PEBP-like"/>
    <property type="match status" value="1"/>
</dbReference>
<dbReference type="InterPro" id="IPR005247">
    <property type="entry name" value="YbhB_YbcL/LppC-like"/>
</dbReference>
<reference evidence="1" key="1">
    <citation type="submission" date="2020-05" db="EMBL/GenBank/DDBJ databases">
        <authorList>
            <person name="Chiriac C."/>
            <person name="Salcher M."/>
            <person name="Ghai R."/>
            <person name="Kavagutti S V."/>
        </authorList>
    </citation>
    <scope>NUCLEOTIDE SEQUENCE</scope>
</reference>
<evidence type="ECO:0000313" key="1">
    <source>
        <dbReference type="EMBL" id="CAB4894538.1"/>
    </source>
</evidence>
<dbReference type="EMBL" id="CAFBNR010000008">
    <property type="protein sequence ID" value="CAB4956292.1"/>
    <property type="molecule type" value="Genomic_DNA"/>
</dbReference>
<protein>
    <submittedName>
        <fullName evidence="1">Unannotated protein</fullName>
    </submittedName>
</protein>
<sequence>MQPRHVRIIIAMTCVALLGACSRDGREMKEPLANQQESIAVTTTAGAVMTPVGGFALTPVWAEGAQIDVRFTCAAGVSPSLTFENVASDIVTLALSIVDETANNSVQWIVANIDPLETVVAEGSVPAGAIEATNSLGTVGYGAPCPPAGETHTYRLTGYGLSQQLELENGVDSATLIQAIELAALDTQSSSFLVTSN</sequence>
<dbReference type="Pfam" id="PF01161">
    <property type="entry name" value="PBP"/>
    <property type="match status" value="1"/>
</dbReference>
<dbReference type="CDD" id="cd00865">
    <property type="entry name" value="PEBP_bact_arch"/>
    <property type="match status" value="1"/>
</dbReference>
<dbReference type="PANTHER" id="PTHR30289">
    <property type="entry name" value="UNCHARACTERIZED PROTEIN YBCL-RELATED"/>
    <property type="match status" value="1"/>
</dbReference>
<dbReference type="AlphaFoldDB" id="A0A6J7FKQ4"/>
<gene>
    <name evidence="1" type="ORF">UFOPK3573_00314</name>
    <name evidence="2" type="ORF">UFOPK3879_00280</name>
</gene>
<dbReference type="NCBIfam" id="TIGR00481">
    <property type="entry name" value="YbhB/YbcL family Raf kinase inhibitor-like protein"/>
    <property type="match status" value="1"/>
</dbReference>
<proteinExistence type="predicted"/>
<evidence type="ECO:0000313" key="2">
    <source>
        <dbReference type="EMBL" id="CAB4956292.1"/>
    </source>
</evidence>